<dbReference type="EMBL" id="JANQDX010000008">
    <property type="protein sequence ID" value="KAL0920529.1"/>
    <property type="molecule type" value="Genomic_DNA"/>
</dbReference>
<dbReference type="Proteomes" id="UP001552299">
    <property type="component" value="Unassembled WGS sequence"/>
</dbReference>
<keyword evidence="2" id="KW-1185">Reference proteome</keyword>
<evidence type="ECO:0000313" key="1">
    <source>
        <dbReference type="EMBL" id="KAL0920529.1"/>
    </source>
</evidence>
<sequence length="247" mass="28246">MQLGRNLQRPLQEAEIEDLLQEIVRLKLRLLRIEQRSLQIDDDEEEILDDQISSTPTLIEFSFKEGKDPLPKLSSLPLYDEPVYDDMFFEALDVDKLKYEDDQSKMDAPPELCMHIVPVKTMNVLAIAGKGNDPSKLFYEDEDKPEGGDLKDEICYMFVVHLDGYHSLKDPAGPWRCEFCEDTSFQASLGNQQSGSDEKTCPRVQCSSCSGVDIDWIYPDRFSQPNPPPSRGQPDLFLRARNSLLPR</sequence>
<reference evidence="1 2" key="1">
    <citation type="journal article" date="2024" name="Plant Biotechnol. J.">
        <title>Dendrobium thyrsiflorum genome and its molecular insights into genes involved in important horticultural traits.</title>
        <authorList>
            <person name="Chen B."/>
            <person name="Wang J.Y."/>
            <person name="Zheng P.J."/>
            <person name="Li K.L."/>
            <person name="Liang Y.M."/>
            <person name="Chen X.F."/>
            <person name="Zhang C."/>
            <person name="Zhao X."/>
            <person name="He X."/>
            <person name="Zhang G.Q."/>
            <person name="Liu Z.J."/>
            <person name="Xu Q."/>
        </authorList>
    </citation>
    <scope>NUCLEOTIDE SEQUENCE [LARGE SCALE GENOMIC DNA]</scope>
    <source>
        <strain evidence="1">GZMU011</strain>
    </source>
</reference>
<accession>A0ABD0V6D8</accession>
<organism evidence="1 2">
    <name type="scientific">Dendrobium thyrsiflorum</name>
    <name type="common">Pinecone-like raceme dendrobium</name>
    <name type="synonym">Orchid</name>
    <dbReference type="NCBI Taxonomy" id="117978"/>
    <lineage>
        <taxon>Eukaryota</taxon>
        <taxon>Viridiplantae</taxon>
        <taxon>Streptophyta</taxon>
        <taxon>Embryophyta</taxon>
        <taxon>Tracheophyta</taxon>
        <taxon>Spermatophyta</taxon>
        <taxon>Magnoliopsida</taxon>
        <taxon>Liliopsida</taxon>
        <taxon>Asparagales</taxon>
        <taxon>Orchidaceae</taxon>
        <taxon>Epidendroideae</taxon>
        <taxon>Malaxideae</taxon>
        <taxon>Dendrobiinae</taxon>
        <taxon>Dendrobium</taxon>
    </lineage>
</organism>
<dbReference type="AlphaFoldDB" id="A0ABD0V6D8"/>
<gene>
    <name evidence="1" type="ORF">M5K25_009670</name>
</gene>
<name>A0ABD0V6D8_DENTH</name>
<comment type="caution">
    <text evidence="1">The sequence shown here is derived from an EMBL/GenBank/DDBJ whole genome shotgun (WGS) entry which is preliminary data.</text>
</comment>
<proteinExistence type="predicted"/>
<evidence type="ECO:0000313" key="2">
    <source>
        <dbReference type="Proteomes" id="UP001552299"/>
    </source>
</evidence>
<protein>
    <submittedName>
        <fullName evidence="1">Uncharacterized protein</fullName>
    </submittedName>
</protein>